<evidence type="ECO:0000313" key="4">
    <source>
        <dbReference type="Proteomes" id="UP000463883"/>
    </source>
</evidence>
<proteinExistence type="predicted"/>
<evidence type="ECO:0000313" key="3">
    <source>
        <dbReference type="EMBL" id="QHI72072.1"/>
    </source>
</evidence>
<evidence type="ECO:0000256" key="1">
    <source>
        <dbReference type="SAM" id="MobiDB-lite"/>
    </source>
</evidence>
<dbReference type="AlphaFoldDB" id="A0A6P1MDH8"/>
<feature type="transmembrane region" description="Helical" evidence="2">
    <location>
        <begin position="48"/>
        <end position="68"/>
    </location>
</feature>
<keyword evidence="2" id="KW-0812">Transmembrane</keyword>
<dbReference type="EMBL" id="CP047591">
    <property type="protein sequence ID" value="QHI72072.1"/>
    <property type="molecule type" value="Genomic_DNA"/>
</dbReference>
<feature type="region of interest" description="Disordered" evidence="1">
    <location>
        <begin position="1"/>
        <end position="23"/>
    </location>
</feature>
<keyword evidence="2" id="KW-0472">Membrane</keyword>
<name>A0A6P1MDH8_9FIRM</name>
<organism evidence="3 4">
    <name type="scientific">Aminipila terrae</name>
    <dbReference type="NCBI Taxonomy" id="2697030"/>
    <lineage>
        <taxon>Bacteria</taxon>
        <taxon>Bacillati</taxon>
        <taxon>Bacillota</taxon>
        <taxon>Clostridia</taxon>
        <taxon>Peptostreptococcales</taxon>
        <taxon>Anaerovoracaceae</taxon>
        <taxon>Aminipila</taxon>
    </lineage>
</organism>
<keyword evidence="2" id="KW-1133">Transmembrane helix</keyword>
<reference evidence="3 4" key="1">
    <citation type="submission" date="2020-01" db="EMBL/GenBank/DDBJ databases">
        <title>Genomic analysis of Aminipila sp. CBA3637.</title>
        <authorList>
            <person name="Kim Y.B."/>
            <person name="Roh S.W."/>
        </authorList>
    </citation>
    <scope>NUCLEOTIDE SEQUENCE [LARGE SCALE GENOMIC DNA]</scope>
    <source>
        <strain evidence="3 4">CBA3637</strain>
    </source>
</reference>
<dbReference type="KEGG" id="amic:Ami3637_06375"/>
<keyword evidence="4" id="KW-1185">Reference proteome</keyword>
<evidence type="ECO:0000256" key="2">
    <source>
        <dbReference type="SAM" id="Phobius"/>
    </source>
</evidence>
<sequence length="101" mass="11718">MAKNNKQGSKVAAHSKQPATKKVSALGRDSDYFCSMSMAPRINEGMHWFQMLPAAFFTAFIIMIVRYYEYKRPMNQFYWTNSGNDLTEFLATTKWLLSLFV</sequence>
<accession>A0A6P1MDH8</accession>
<protein>
    <submittedName>
        <fullName evidence="3">Uncharacterized protein</fullName>
    </submittedName>
</protein>
<dbReference type="Proteomes" id="UP000463883">
    <property type="component" value="Chromosome"/>
</dbReference>
<dbReference type="RefSeq" id="WP_162361842.1">
    <property type="nucleotide sequence ID" value="NZ_CP047591.1"/>
</dbReference>
<gene>
    <name evidence="3" type="ORF">Ami3637_06375</name>
</gene>